<dbReference type="PATRIC" id="fig|155920.8.peg.2908"/>
<gene>
    <name evidence="2" type="ORF">D934_12365</name>
</gene>
<feature type="region of interest" description="Disordered" evidence="1">
    <location>
        <begin position="1"/>
        <end position="38"/>
    </location>
</feature>
<evidence type="ECO:0000256" key="1">
    <source>
        <dbReference type="SAM" id="MobiDB-lite"/>
    </source>
</evidence>
<dbReference type="AlphaFoldDB" id="A0A060H8H5"/>
<dbReference type="EMBL" id="CP006696">
    <property type="protein sequence ID" value="AIC11635.1"/>
    <property type="molecule type" value="Genomic_DNA"/>
</dbReference>
<accession>A0A060H8H5</accession>
<organism evidence="2 3">
    <name type="scientific">Xylella fastidiosa subsp. sandyi Ann-1</name>
    <dbReference type="NCBI Taxonomy" id="155920"/>
    <lineage>
        <taxon>Bacteria</taxon>
        <taxon>Pseudomonadati</taxon>
        <taxon>Pseudomonadota</taxon>
        <taxon>Gammaproteobacteria</taxon>
        <taxon>Lysobacterales</taxon>
        <taxon>Lysobacteraceae</taxon>
        <taxon>Xylella</taxon>
    </lineage>
</organism>
<dbReference type="KEGG" id="xfs:D934_12365"/>
<protein>
    <submittedName>
        <fullName evidence="2">Uncharacterized protein</fullName>
    </submittedName>
</protein>
<reference evidence="2 3" key="1">
    <citation type="submission" date="2013-08" db="EMBL/GenBank/DDBJ databases">
        <authorList>
            <person name="Stouthamer R."/>
            <person name="Nunney L."/>
        </authorList>
    </citation>
    <scope>NUCLEOTIDE SEQUENCE [LARGE SCALE GENOMIC DNA]</scope>
    <source>
        <strain evidence="3">ann-1</strain>
    </source>
</reference>
<feature type="compositionally biased region" description="Low complexity" evidence="1">
    <location>
        <begin position="1"/>
        <end position="28"/>
    </location>
</feature>
<dbReference type="Proteomes" id="UP000027215">
    <property type="component" value="Chromosome"/>
</dbReference>
<name>A0A060H8H5_XYLFS</name>
<proteinExistence type="predicted"/>
<evidence type="ECO:0000313" key="2">
    <source>
        <dbReference type="EMBL" id="AIC11635.1"/>
    </source>
</evidence>
<sequence length="76" mass="8111">MAQRVNAQVQAAQTTARHAAAQAATPARSQPNVHSQQEVKIDIHTADPILAGRQAAADINRHHQMALRHTGSAVAF</sequence>
<dbReference type="HOGENOM" id="CLU_2653694_0_0_6"/>
<evidence type="ECO:0000313" key="3">
    <source>
        <dbReference type="Proteomes" id="UP000027215"/>
    </source>
</evidence>